<organism evidence="2 3">
    <name type="scientific">Lactuca saligna</name>
    <name type="common">Willowleaf lettuce</name>
    <dbReference type="NCBI Taxonomy" id="75948"/>
    <lineage>
        <taxon>Eukaryota</taxon>
        <taxon>Viridiplantae</taxon>
        <taxon>Streptophyta</taxon>
        <taxon>Embryophyta</taxon>
        <taxon>Tracheophyta</taxon>
        <taxon>Spermatophyta</taxon>
        <taxon>Magnoliopsida</taxon>
        <taxon>eudicotyledons</taxon>
        <taxon>Gunneridae</taxon>
        <taxon>Pentapetalae</taxon>
        <taxon>asterids</taxon>
        <taxon>campanulids</taxon>
        <taxon>Asterales</taxon>
        <taxon>Asteraceae</taxon>
        <taxon>Cichorioideae</taxon>
        <taxon>Cichorieae</taxon>
        <taxon>Lactucinae</taxon>
        <taxon>Lactuca</taxon>
    </lineage>
</organism>
<evidence type="ECO:0000256" key="1">
    <source>
        <dbReference type="SAM" id="MobiDB-lite"/>
    </source>
</evidence>
<reference evidence="2" key="1">
    <citation type="submission" date="2023-04" db="EMBL/GenBank/DDBJ databases">
        <authorList>
            <person name="Vijverberg K."/>
            <person name="Xiong W."/>
            <person name="Schranz E."/>
        </authorList>
    </citation>
    <scope>NUCLEOTIDE SEQUENCE</scope>
</reference>
<gene>
    <name evidence="2" type="ORF">LSALG_LOCUS10014</name>
</gene>
<keyword evidence="3" id="KW-1185">Reference proteome</keyword>
<feature type="region of interest" description="Disordered" evidence="1">
    <location>
        <begin position="149"/>
        <end position="168"/>
    </location>
</feature>
<evidence type="ECO:0000313" key="2">
    <source>
        <dbReference type="EMBL" id="CAI9269657.1"/>
    </source>
</evidence>
<evidence type="ECO:0000313" key="3">
    <source>
        <dbReference type="Proteomes" id="UP001177003"/>
    </source>
</evidence>
<protein>
    <submittedName>
        <fullName evidence="2">Uncharacterized protein</fullName>
    </submittedName>
</protein>
<dbReference type="Proteomes" id="UP001177003">
    <property type="component" value="Chromosome 1"/>
</dbReference>
<feature type="compositionally biased region" description="Acidic residues" evidence="1">
    <location>
        <begin position="155"/>
        <end position="168"/>
    </location>
</feature>
<dbReference type="AlphaFoldDB" id="A0AA35YCB0"/>
<sequence>MEYEHGCDEEVHTFDKTFRDPFLDKLSGHISDDDEEEENNGKDINARKYAFQEIEGSLTKHYAKTWSYGEEIKRTNPRSSKISFGKLYHLVISSMKSDLDIARVVDLGNVKVAFEHEVDIESDSEVEMDLDSEVESFDDEFEDGVIQEHARAQPEDDVEFEDQADDVI</sequence>
<dbReference type="EMBL" id="OX465077">
    <property type="protein sequence ID" value="CAI9269657.1"/>
    <property type="molecule type" value="Genomic_DNA"/>
</dbReference>
<proteinExistence type="predicted"/>
<accession>A0AA35YCB0</accession>
<name>A0AA35YCB0_LACSI</name>